<evidence type="ECO:0000256" key="1">
    <source>
        <dbReference type="SAM" id="MobiDB-lite"/>
    </source>
</evidence>
<dbReference type="InterPro" id="IPR029164">
    <property type="entry name" value="PIG-Y"/>
</dbReference>
<dbReference type="Pfam" id="PF15159">
    <property type="entry name" value="PIG-Y"/>
    <property type="match status" value="1"/>
</dbReference>
<dbReference type="OrthoDB" id="2157498at2759"/>
<evidence type="ECO:0000313" key="4">
    <source>
        <dbReference type="Proteomes" id="UP000266861"/>
    </source>
</evidence>
<feature type="transmembrane region" description="Helical" evidence="2">
    <location>
        <begin position="26"/>
        <end position="49"/>
    </location>
</feature>
<evidence type="ECO:0008006" key="5">
    <source>
        <dbReference type="Google" id="ProtNLM"/>
    </source>
</evidence>
<proteinExistence type="predicted"/>
<protein>
    <recommendedName>
        <fullName evidence="5">Phosphatidylinositol N-acetylglucosaminyltransferase subunit Y</fullName>
    </recommendedName>
</protein>
<dbReference type="AlphaFoldDB" id="A0A397IHP4"/>
<keyword evidence="4" id="KW-1185">Reference proteome</keyword>
<feature type="compositionally biased region" description="Polar residues" evidence="1">
    <location>
        <begin position="1"/>
        <end position="19"/>
    </location>
</feature>
<accession>A0A397IHP4</accession>
<dbReference type="EMBL" id="PQFF01000208">
    <property type="protein sequence ID" value="RHZ74367.1"/>
    <property type="molecule type" value="Genomic_DNA"/>
</dbReference>
<comment type="caution">
    <text evidence="3">The sequence shown here is derived from an EMBL/GenBank/DDBJ whole genome shotgun (WGS) entry which is preliminary data.</text>
</comment>
<keyword evidence="2" id="KW-0812">Transmembrane</keyword>
<gene>
    <name evidence="3" type="ORF">Glove_225g65</name>
</gene>
<dbReference type="STRING" id="1348612.A0A397IHP4"/>
<organism evidence="3 4">
    <name type="scientific">Diversispora epigaea</name>
    <dbReference type="NCBI Taxonomy" id="1348612"/>
    <lineage>
        <taxon>Eukaryota</taxon>
        <taxon>Fungi</taxon>
        <taxon>Fungi incertae sedis</taxon>
        <taxon>Mucoromycota</taxon>
        <taxon>Glomeromycotina</taxon>
        <taxon>Glomeromycetes</taxon>
        <taxon>Diversisporales</taxon>
        <taxon>Diversisporaceae</taxon>
        <taxon>Diversispora</taxon>
    </lineage>
</organism>
<keyword evidence="2" id="KW-0472">Membrane</keyword>
<reference evidence="3 4" key="1">
    <citation type="submission" date="2018-08" db="EMBL/GenBank/DDBJ databases">
        <title>Genome and evolution of the arbuscular mycorrhizal fungus Diversispora epigaea (formerly Glomus versiforme) and its bacterial endosymbionts.</title>
        <authorList>
            <person name="Sun X."/>
            <person name="Fei Z."/>
            <person name="Harrison M."/>
        </authorList>
    </citation>
    <scope>NUCLEOTIDE SEQUENCE [LARGE SCALE GENOMIC DNA]</scope>
    <source>
        <strain evidence="3 4">IT104</strain>
    </source>
</reference>
<sequence>MDRQNNNISTNNRYSSPSEPENPDTAALWGCILLFSTFWMFVLSLYSIVMSEYVPETGNTTLDWIKKDEHYCLLIPITLPVAVYAIFWNWLGMKFFKHN</sequence>
<keyword evidence="2" id="KW-1133">Transmembrane helix</keyword>
<feature type="transmembrane region" description="Helical" evidence="2">
    <location>
        <begin position="70"/>
        <end position="91"/>
    </location>
</feature>
<dbReference type="PANTHER" id="PTHR36485:SF1">
    <property type="entry name" value="TRANSMEMBRANE PROTEIN"/>
    <property type="match status" value="1"/>
</dbReference>
<evidence type="ECO:0000313" key="3">
    <source>
        <dbReference type="EMBL" id="RHZ74367.1"/>
    </source>
</evidence>
<evidence type="ECO:0000256" key="2">
    <source>
        <dbReference type="SAM" id="Phobius"/>
    </source>
</evidence>
<dbReference type="Proteomes" id="UP000266861">
    <property type="component" value="Unassembled WGS sequence"/>
</dbReference>
<dbReference type="PANTHER" id="PTHR36485">
    <property type="entry name" value="OS01G0939000 PROTEIN"/>
    <property type="match status" value="1"/>
</dbReference>
<name>A0A397IHP4_9GLOM</name>
<feature type="region of interest" description="Disordered" evidence="1">
    <location>
        <begin position="1"/>
        <end position="23"/>
    </location>
</feature>